<dbReference type="SUPFAM" id="SSF55729">
    <property type="entry name" value="Acyl-CoA N-acyltransferases (Nat)"/>
    <property type="match status" value="1"/>
</dbReference>
<dbReference type="CDD" id="cd04301">
    <property type="entry name" value="NAT_SF"/>
    <property type="match status" value="1"/>
</dbReference>
<dbReference type="GO" id="GO:0016747">
    <property type="term" value="F:acyltransferase activity, transferring groups other than amino-acyl groups"/>
    <property type="evidence" value="ECO:0007669"/>
    <property type="project" value="InterPro"/>
</dbReference>
<dbReference type="PANTHER" id="PTHR43877:SF2">
    <property type="entry name" value="AMINOALKYLPHOSPHONATE N-ACETYLTRANSFERASE-RELATED"/>
    <property type="match status" value="1"/>
</dbReference>
<dbReference type="InterPro" id="IPR050832">
    <property type="entry name" value="Bact_Acetyltransf"/>
</dbReference>
<reference evidence="4 5" key="1">
    <citation type="submission" date="2017-08" db="EMBL/GenBank/DDBJ databases">
        <title>Infants hospitalized years apart are colonized by the same room-sourced microbial strains.</title>
        <authorList>
            <person name="Brooks B."/>
            <person name="Olm M.R."/>
            <person name="Firek B.A."/>
            <person name="Baker R."/>
            <person name="Thomas B.C."/>
            <person name="Morowitz M.J."/>
            <person name="Banfield J.F."/>
        </authorList>
    </citation>
    <scope>NUCLEOTIDE SEQUENCE [LARGE SCALE GENOMIC DNA]</scope>
    <source>
        <strain evidence="4">S2_012_000_R2_81</strain>
    </source>
</reference>
<dbReference type="InterPro" id="IPR016181">
    <property type="entry name" value="Acyl_CoA_acyltransferase"/>
</dbReference>
<evidence type="ECO:0000256" key="1">
    <source>
        <dbReference type="ARBA" id="ARBA00022679"/>
    </source>
</evidence>
<dbReference type="PROSITE" id="PS51186">
    <property type="entry name" value="GNAT"/>
    <property type="match status" value="1"/>
</dbReference>
<proteinExistence type="predicted"/>
<dbReference type="EMBL" id="QFOD01000008">
    <property type="protein sequence ID" value="PZP32488.1"/>
    <property type="molecule type" value="Genomic_DNA"/>
</dbReference>
<accession>A0A2W5DP34</accession>
<organism evidence="4 5">
    <name type="scientific">Roseateles depolymerans</name>
    <dbReference type="NCBI Taxonomy" id="76731"/>
    <lineage>
        <taxon>Bacteria</taxon>
        <taxon>Pseudomonadati</taxon>
        <taxon>Pseudomonadota</taxon>
        <taxon>Betaproteobacteria</taxon>
        <taxon>Burkholderiales</taxon>
        <taxon>Sphaerotilaceae</taxon>
        <taxon>Roseateles</taxon>
    </lineage>
</organism>
<evidence type="ECO:0000259" key="3">
    <source>
        <dbReference type="PROSITE" id="PS51186"/>
    </source>
</evidence>
<dbReference type="InterPro" id="IPR000182">
    <property type="entry name" value="GNAT_dom"/>
</dbReference>
<name>A0A2W5DP34_9BURK</name>
<sequence length="151" mass="15967">MALTVAEEDPGGGDAQVLLEELSAVLQAITGSSGRSSFSVEDVRGPRSRFVVARDEVGLAWGCGALRPLQPGVAELKRMYARSGGAGVGAALLAHLEAEARGLGYRALWLETRAVNGRAVAFYERHGYQRIENFGRYAGNAAAVCFGKELA</sequence>
<dbReference type="Pfam" id="PF00583">
    <property type="entry name" value="Acetyltransf_1"/>
    <property type="match status" value="1"/>
</dbReference>
<gene>
    <name evidence="4" type="ORF">DI603_10695</name>
</gene>
<evidence type="ECO:0000256" key="2">
    <source>
        <dbReference type="ARBA" id="ARBA00023315"/>
    </source>
</evidence>
<dbReference type="AlphaFoldDB" id="A0A2W5DP34"/>
<protein>
    <submittedName>
        <fullName evidence="4">GNAT family N-acetyltransferase</fullName>
    </submittedName>
</protein>
<dbReference type="PANTHER" id="PTHR43877">
    <property type="entry name" value="AMINOALKYLPHOSPHONATE N-ACETYLTRANSFERASE-RELATED-RELATED"/>
    <property type="match status" value="1"/>
</dbReference>
<keyword evidence="1 4" id="KW-0808">Transferase</keyword>
<comment type="caution">
    <text evidence="4">The sequence shown here is derived from an EMBL/GenBank/DDBJ whole genome shotgun (WGS) entry which is preliminary data.</text>
</comment>
<feature type="domain" description="N-acetyltransferase" evidence="3">
    <location>
        <begin position="3"/>
        <end position="151"/>
    </location>
</feature>
<keyword evidence="2" id="KW-0012">Acyltransferase</keyword>
<dbReference type="Proteomes" id="UP000249633">
    <property type="component" value="Unassembled WGS sequence"/>
</dbReference>
<dbReference type="Gene3D" id="3.40.630.30">
    <property type="match status" value="1"/>
</dbReference>
<evidence type="ECO:0000313" key="5">
    <source>
        <dbReference type="Proteomes" id="UP000249633"/>
    </source>
</evidence>
<evidence type="ECO:0000313" key="4">
    <source>
        <dbReference type="EMBL" id="PZP32488.1"/>
    </source>
</evidence>